<organism evidence="1 2">
    <name type="scientific">Tetrahymena thermophila (strain SB210)</name>
    <dbReference type="NCBI Taxonomy" id="312017"/>
    <lineage>
        <taxon>Eukaryota</taxon>
        <taxon>Sar</taxon>
        <taxon>Alveolata</taxon>
        <taxon>Ciliophora</taxon>
        <taxon>Intramacronucleata</taxon>
        <taxon>Oligohymenophorea</taxon>
        <taxon>Hymenostomatida</taxon>
        <taxon>Tetrahymenina</taxon>
        <taxon>Tetrahymenidae</taxon>
        <taxon>Tetrahymena</taxon>
    </lineage>
</organism>
<keyword evidence="2" id="KW-1185">Reference proteome</keyword>
<evidence type="ECO:0000313" key="1">
    <source>
        <dbReference type="EMBL" id="EWS72188.1"/>
    </source>
</evidence>
<dbReference type="KEGG" id="tet:TTHERM_000691639"/>
<dbReference type="InParanoid" id="W7X717"/>
<dbReference type="EMBL" id="GG662490">
    <property type="protein sequence ID" value="EWS72188.1"/>
    <property type="molecule type" value="Genomic_DNA"/>
</dbReference>
<reference evidence="2" key="1">
    <citation type="journal article" date="2006" name="PLoS Biol.">
        <title>Macronuclear genome sequence of the ciliate Tetrahymena thermophila, a model eukaryote.</title>
        <authorList>
            <person name="Eisen J.A."/>
            <person name="Coyne R.S."/>
            <person name="Wu M."/>
            <person name="Wu D."/>
            <person name="Thiagarajan M."/>
            <person name="Wortman J.R."/>
            <person name="Badger J.H."/>
            <person name="Ren Q."/>
            <person name="Amedeo P."/>
            <person name="Jones K.M."/>
            <person name="Tallon L.J."/>
            <person name="Delcher A.L."/>
            <person name="Salzberg S.L."/>
            <person name="Silva J.C."/>
            <person name="Haas B.J."/>
            <person name="Majoros W.H."/>
            <person name="Farzad M."/>
            <person name="Carlton J.M."/>
            <person name="Smith R.K. Jr."/>
            <person name="Garg J."/>
            <person name="Pearlman R.E."/>
            <person name="Karrer K.M."/>
            <person name="Sun L."/>
            <person name="Manning G."/>
            <person name="Elde N.C."/>
            <person name="Turkewitz A.P."/>
            <person name="Asai D.J."/>
            <person name="Wilkes D.E."/>
            <person name="Wang Y."/>
            <person name="Cai H."/>
            <person name="Collins K."/>
            <person name="Stewart B.A."/>
            <person name="Lee S.R."/>
            <person name="Wilamowska K."/>
            <person name="Weinberg Z."/>
            <person name="Ruzzo W.L."/>
            <person name="Wloga D."/>
            <person name="Gaertig J."/>
            <person name="Frankel J."/>
            <person name="Tsao C.-C."/>
            <person name="Gorovsky M.A."/>
            <person name="Keeling P.J."/>
            <person name="Waller R.F."/>
            <person name="Patron N.J."/>
            <person name="Cherry J.M."/>
            <person name="Stover N.A."/>
            <person name="Krieger C.J."/>
            <person name="del Toro C."/>
            <person name="Ryder H.F."/>
            <person name="Williamson S.C."/>
            <person name="Barbeau R.A."/>
            <person name="Hamilton E.P."/>
            <person name="Orias E."/>
        </authorList>
    </citation>
    <scope>NUCLEOTIDE SEQUENCE [LARGE SCALE GENOMIC DNA]</scope>
    <source>
        <strain evidence="2">SB210</strain>
    </source>
</reference>
<dbReference type="Proteomes" id="UP000009168">
    <property type="component" value="Unassembled WGS sequence"/>
</dbReference>
<gene>
    <name evidence="1" type="ORF">TTHERM_000691639</name>
</gene>
<dbReference type="AlphaFoldDB" id="W7X717"/>
<evidence type="ECO:0000313" key="2">
    <source>
        <dbReference type="Proteomes" id="UP000009168"/>
    </source>
</evidence>
<proteinExistence type="predicted"/>
<dbReference type="RefSeq" id="XP_012655281.1">
    <property type="nucleotide sequence ID" value="XM_012799827.1"/>
</dbReference>
<sequence>MNFYKIQIHQIIQNKKMSTTFQKQNLNIQNIKQTVKYIMETQVPLYIGFELRSQQKQIKYFSSTYEKVQIKINNIFQEYGPINVQDSVLSKIYEGIVDIKRVKNKSIMIFKDIVDAEFIKLYYVPHQIEELSIFKSTDKDLNIIIIQFNDSSS</sequence>
<dbReference type="GeneID" id="24440231"/>
<accession>W7X717</accession>
<protein>
    <submittedName>
        <fullName evidence="1">Uncharacterized protein</fullName>
    </submittedName>
</protein>
<name>W7X717_TETTS</name>